<dbReference type="GO" id="GO:0050832">
    <property type="term" value="P:defense response to fungus"/>
    <property type="evidence" value="ECO:0007669"/>
    <property type="project" value="UniProtKB-KW"/>
</dbReference>
<evidence type="ECO:0000256" key="1">
    <source>
        <dbReference type="ARBA" id="ARBA00022529"/>
    </source>
</evidence>
<dbReference type="InterPro" id="IPR036574">
    <property type="entry name" value="Scorpion_toxin-like_sf"/>
</dbReference>
<feature type="domain" description="Knottins-like" evidence="5">
    <location>
        <begin position="35"/>
        <end position="79"/>
    </location>
</feature>
<accession>A0A1J7FPH0</accession>
<keyword evidence="4" id="KW-0732">Signal</keyword>
<organism evidence="6 7">
    <name type="scientific">Lupinus angustifolius</name>
    <name type="common">Narrow-leaved blue lupine</name>
    <dbReference type="NCBI Taxonomy" id="3871"/>
    <lineage>
        <taxon>Eukaryota</taxon>
        <taxon>Viridiplantae</taxon>
        <taxon>Streptophyta</taxon>
        <taxon>Embryophyta</taxon>
        <taxon>Tracheophyta</taxon>
        <taxon>Spermatophyta</taxon>
        <taxon>Magnoliopsida</taxon>
        <taxon>eudicotyledons</taxon>
        <taxon>Gunneridae</taxon>
        <taxon>Pentapetalae</taxon>
        <taxon>rosids</taxon>
        <taxon>fabids</taxon>
        <taxon>Fabales</taxon>
        <taxon>Fabaceae</taxon>
        <taxon>Papilionoideae</taxon>
        <taxon>50 kb inversion clade</taxon>
        <taxon>genistoids sensu lato</taxon>
        <taxon>core genistoids</taxon>
        <taxon>Genisteae</taxon>
        <taxon>Lupinus</taxon>
    </lineage>
</organism>
<keyword evidence="2" id="KW-0295">Fungicide</keyword>
<dbReference type="EMBL" id="KV862237">
    <property type="protein sequence ID" value="OIV89814.1"/>
    <property type="molecule type" value="Genomic_DNA"/>
</dbReference>
<protein>
    <recommendedName>
        <fullName evidence="5">Knottins-like domain-containing protein</fullName>
    </recommendedName>
</protein>
<name>A0A1J7FPH0_LUPAN</name>
<proteinExistence type="predicted"/>
<dbReference type="Gene3D" id="3.30.30.10">
    <property type="entry name" value="Knottin, scorpion toxin-like"/>
    <property type="match status" value="1"/>
</dbReference>
<evidence type="ECO:0000313" key="6">
    <source>
        <dbReference type="EMBL" id="OIV89814.1"/>
    </source>
</evidence>
<gene>
    <name evidence="6" type="ORF">TanjilG_29906</name>
</gene>
<keyword evidence="1" id="KW-0929">Antimicrobial</keyword>
<evidence type="ECO:0000259" key="5">
    <source>
        <dbReference type="SMART" id="SM00505"/>
    </source>
</evidence>
<dbReference type="Gramene" id="OIV89814">
    <property type="protein sequence ID" value="OIV89814"/>
    <property type="gene ID" value="TanjilG_29906"/>
</dbReference>
<dbReference type="OMA" id="HRRCYCT"/>
<dbReference type="STRING" id="3871.A0A1J7FPH0"/>
<feature type="chain" id="PRO_5012250208" description="Knottins-like domain-containing protein" evidence="4">
    <location>
        <begin position="28"/>
        <end position="79"/>
    </location>
</feature>
<feature type="signal peptide" evidence="4">
    <location>
        <begin position="1"/>
        <end position="27"/>
    </location>
</feature>
<dbReference type="InterPro" id="IPR003614">
    <property type="entry name" value="Knottins"/>
</dbReference>
<dbReference type="KEGG" id="lang:109339417"/>
<evidence type="ECO:0000313" key="7">
    <source>
        <dbReference type="Proteomes" id="UP000188354"/>
    </source>
</evidence>
<dbReference type="SUPFAM" id="SSF57095">
    <property type="entry name" value="Scorpion toxin-like"/>
    <property type="match status" value="1"/>
</dbReference>
<evidence type="ECO:0000256" key="2">
    <source>
        <dbReference type="ARBA" id="ARBA00022577"/>
    </source>
</evidence>
<dbReference type="CDD" id="cd00107">
    <property type="entry name" value="Knot1"/>
    <property type="match status" value="1"/>
</dbReference>
<dbReference type="Proteomes" id="UP000188354">
    <property type="component" value="Unassembled WGS sequence"/>
</dbReference>
<keyword evidence="7" id="KW-1185">Reference proteome</keyword>
<sequence>MGMSRFGLIFVFLLLLASQEFVTKTEGFLGSHRCGKVLSSRFKGKCLTDHNCDSVCQLEGYVGGDCHGVRRRCFCNKRC</sequence>
<dbReference type="GO" id="GO:0031640">
    <property type="term" value="P:killing of cells of another organism"/>
    <property type="evidence" value="ECO:0007669"/>
    <property type="project" value="UniProtKB-KW"/>
</dbReference>
<evidence type="ECO:0000256" key="4">
    <source>
        <dbReference type="SAM" id="SignalP"/>
    </source>
</evidence>
<evidence type="ECO:0000256" key="3">
    <source>
        <dbReference type="ARBA" id="ARBA00023157"/>
    </source>
</evidence>
<dbReference type="PANTHER" id="PTHR33147:SF133">
    <property type="entry name" value="DEFENSIN-LIKE PROTEIN 6-RELATED"/>
    <property type="match status" value="1"/>
</dbReference>
<reference evidence="6 7" key="1">
    <citation type="journal article" date="2017" name="Plant Biotechnol. J.">
        <title>A comprehensive draft genome sequence for lupin (Lupinus angustifolius), an emerging health food: insights into plant-microbe interactions and legume evolution.</title>
        <authorList>
            <person name="Hane J.K."/>
            <person name="Ming Y."/>
            <person name="Kamphuis L.G."/>
            <person name="Nelson M.N."/>
            <person name="Garg G."/>
            <person name="Atkins C.A."/>
            <person name="Bayer P.E."/>
            <person name="Bravo A."/>
            <person name="Bringans S."/>
            <person name="Cannon S."/>
            <person name="Edwards D."/>
            <person name="Foley R."/>
            <person name="Gao L.L."/>
            <person name="Harrison M.J."/>
            <person name="Huang W."/>
            <person name="Hurgobin B."/>
            <person name="Li S."/>
            <person name="Liu C.W."/>
            <person name="McGrath A."/>
            <person name="Morahan G."/>
            <person name="Murray J."/>
            <person name="Weller J."/>
            <person name="Jian J."/>
            <person name="Singh K.B."/>
        </authorList>
    </citation>
    <scope>NUCLEOTIDE SEQUENCE [LARGE SCALE GENOMIC DNA]</scope>
    <source>
        <strain evidence="7">cv. Tanjil</strain>
        <tissue evidence="6">Whole plant</tissue>
    </source>
</reference>
<dbReference type="Pfam" id="PF00304">
    <property type="entry name" value="Gamma-thionin"/>
    <property type="match status" value="1"/>
</dbReference>
<dbReference type="SMART" id="SM00505">
    <property type="entry name" value="Knot1"/>
    <property type="match status" value="1"/>
</dbReference>
<dbReference type="PANTHER" id="PTHR33147">
    <property type="entry name" value="DEFENSIN-LIKE PROTEIN 1"/>
    <property type="match status" value="1"/>
</dbReference>
<dbReference type="OrthoDB" id="1063609at2759"/>
<dbReference type="AlphaFoldDB" id="A0A1J7FPH0"/>
<keyword evidence="3" id="KW-1015">Disulfide bond</keyword>